<comment type="caution">
    <text evidence="2">The sequence shown here is derived from an EMBL/GenBank/DDBJ whole genome shotgun (WGS) entry which is preliminary data.</text>
</comment>
<dbReference type="EMBL" id="JAHIBW010000017">
    <property type="protein sequence ID" value="KAG7302701.1"/>
    <property type="molecule type" value="Genomic_DNA"/>
</dbReference>
<keyword evidence="1" id="KW-0472">Membrane</keyword>
<protein>
    <recommendedName>
        <fullName evidence="4">Secreted protein</fullName>
    </recommendedName>
</protein>
<evidence type="ECO:0000313" key="2">
    <source>
        <dbReference type="EMBL" id="KAG7302701.1"/>
    </source>
</evidence>
<reference evidence="2 3" key="1">
    <citation type="submission" date="2021-06" db="EMBL/GenBank/DDBJ databases">
        <title>A haploid diamondback moth (Plutella xylostella L.) genome assembly resolves 31 chromosomes and identifies a diamide resistance mutation.</title>
        <authorList>
            <person name="Ward C.M."/>
            <person name="Perry K.D."/>
            <person name="Baker G."/>
            <person name="Powis K."/>
            <person name="Heckel D.G."/>
            <person name="Baxter S.W."/>
        </authorList>
    </citation>
    <scope>NUCLEOTIDE SEQUENCE [LARGE SCALE GENOMIC DNA]</scope>
    <source>
        <strain evidence="2 3">LV</strain>
        <tissue evidence="2">Single pupa</tissue>
    </source>
</reference>
<proteinExistence type="predicted"/>
<keyword evidence="1" id="KW-1133">Transmembrane helix</keyword>
<keyword evidence="1" id="KW-0812">Transmembrane</keyword>
<name>A0ABQ7QBY2_PLUXY</name>
<evidence type="ECO:0000256" key="1">
    <source>
        <dbReference type="SAM" id="Phobius"/>
    </source>
</evidence>
<feature type="transmembrane region" description="Helical" evidence="1">
    <location>
        <begin position="6"/>
        <end position="28"/>
    </location>
</feature>
<accession>A0ABQ7QBY2</accession>
<dbReference type="Proteomes" id="UP000823941">
    <property type="component" value="Chromosome 17"/>
</dbReference>
<keyword evidence="3" id="KW-1185">Reference proteome</keyword>
<evidence type="ECO:0000313" key="3">
    <source>
        <dbReference type="Proteomes" id="UP000823941"/>
    </source>
</evidence>
<organism evidence="2 3">
    <name type="scientific">Plutella xylostella</name>
    <name type="common">Diamondback moth</name>
    <name type="synonym">Plutella maculipennis</name>
    <dbReference type="NCBI Taxonomy" id="51655"/>
    <lineage>
        <taxon>Eukaryota</taxon>
        <taxon>Metazoa</taxon>
        <taxon>Ecdysozoa</taxon>
        <taxon>Arthropoda</taxon>
        <taxon>Hexapoda</taxon>
        <taxon>Insecta</taxon>
        <taxon>Pterygota</taxon>
        <taxon>Neoptera</taxon>
        <taxon>Endopterygota</taxon>
        <taxon>Lepidoptera</taxon>
        <taxon>Glossata</taxon>
        <taxon>Ditrysia</taxon>
        <taxon>Yponomeutoidea</taxon>
        <taxon>Plutellidae</taxon>
        <taxon>Plutella</taxon>
    </lineage>
</organism>
<sequence>MTYEFIIVFSVAITLKLMFMSFSLYVTYKQKEDQAQKNGDATTTKPSNKSFLISWKNLQKSMLPKVLYCPETNSKIMTNKL</sequence>
<gene>
    <name evidence="2" type="ORF">JYU34_012653</name>
</gene>
<evidence type="ECO:0008006" key="4">
    <source>
        <dbReference type="Google" id="ProtNLM"/>
    </source>
</evidence>